<evidence type="ECO:0000313" key="2">
    <source>
        <dbReference type="EMBL" id="RWS21310.1"/>
    </source>
</evidence>
<dbReference type="AlphaFoldDB" id="A0A443S1B0"/>
<dbReference type="InterPro" id="IPR050548">
    <property type="entry name" value="PcG_chromatin_remod_factors"/>
</dbReference>
<dbReference type="SUPFAM" id="SSF47769">
    <property type="entry name" value="SAM/Pointed domain"/>
    <property type="match status" value="1"/>
</dbReference>
<feature type="domain" description="SAM" evidence="1">
    <location>
        <begin position="89"/>
        <end position="155"/>
    </location>
</feature>
<dbReference type="VEuPathDB" id="VectorBase:LDEU010730"/>
<dbReference type="Proteomes" id="UP000288716">
    <property type="component" value="Unassembled WGS sequence"/>
</dbReference>
<reference evidence="2 3" key="1">
    <citation type="journal article" date="2018" name="Gigascience">
        <title>Genomes of trombidid mites reveal novel predicted allergens and laterally-transferred genes associated with secondary metabolism.</title>
        <authorList>
            <person name="Dong X."/>
            <person name="Chaisiri K."/>
            <person name="Xia D."/>
            <person name="Armstrong S.D."/>
            <person name="Fang Y."/>
            <person name="Donnelly M.J."/>
            <person name="Kadowaki T."/>
            <person name="McGarry J.W."/>
            <person name="Darby A.C."/>
            <person name="Makepeace B.L."/>
        </authorList>
    </citation>
    <scope>NUCLEOTIDE SEQUENCE [LARGE SCALE GENOMIC DNA]</scope>
    <source>
        <strain evidence="2">UoL-UT</strain>
    </source>
</reference>
<name>A0A443S1B0_9ACAR</name>
<dbReference type="STRING" id="299467.A0A443S1B0"/>
<dbReference type="PANTHER" id="PTHR12247:SF139">
    <property type="entry name" value="ATHERIN-RELATED"/>
    <property type="match status" value="1"/>
</dbReference>
<dbReference type="InterPro" id="IPR013761">
    <property type="entry name" value="SAM/pointed_sf"/>
</dbReference>
<organism evidence="2 3">
    <name type="scientific">Leptotrombidium deliense</name>
    <dbReference type="NCBI Taxonomy" id="299467"/>
    <lineage>
        <taxon>Eukaryota</taxon>
        <taxon>Metazoa</taxon>
        <taxon>Ecdysozoa</taxon>
        <taxon>Arthropoda</taxon>
        <taxon>Chelicerata</taxon>
        <taxon>Arachnida</taxon>
        <taxon>Acari</taxon>
        <taxon>Acariformes</taxon>
        <taxon>Trombidiformes</taxon>
        <taxon>Prostigmata</taxon>
        <taxon>Anystina</taxon>
        <taxon>Parasitengona</taxon>
        <taxon>Trombiculoidea</taxon>
        <taxon>Trombiculidae</taxon>
        <taxon>Leptotrombidium</taxon>
    </lineage>
</organism>
<protein>
    <submittedName>
        <fullName evidence="2">Atherin-like protein</fullName>
    </submittedName>
</protein>
<dbReference type="InterPro" id="IPR001660">
    <property type="entry name" value="SAM"/>
</dbReference>
<dbReference type="SMART" id="SM00454">
    <property type="entry name" value="SAM"/>
    <property type="match status" value="1"/>
</dbReference>
<proteinExistence type="predicted"/>
<dbReference type="GO" id="GO:0045892">
    <property type="term" value="P:negative regulation of DNA-templated transcription"/>
    <property type="evidence" value="ECO:0007669"/>
    <property type="project" value="TreeGrafter"/>
</dbReference>
<dbReference type="Gene3D" id="1.10.150.50">
    <property type="entry name" value="Transcription Factor, Ets-1"/>
    <property type="match status" value="1"/>
</dbReference>
<dbReference type="EMBL" id="NCKV01012856">
    <property type="protein sequence ID" value="RWS21310.1"/>
    <property type="molecule type" value="Genomic_DNA"/>
</dbReference>
<dbReference type="GO" id="GO:0003682">
    <property type="term" value="F:chromatin binding"/>
    <property type="evidence" value="ECO:0007669"/>
    <property type="project" value="TreeGrafter"/>
</dbReference>
<sequence>MGSMFLASDHTLHIGIHLSRQAKGLLRVKNKLNREANGVHFQAKFSRRGVKKESMCSSVTIEMNGLDDDDDDNVICLCDSSGDRSERDSVDWTIDDVADFIRDSGFPDEALLFKQQEIDGRSLLLLQRTDVLTGLSMKLGPALKIFARIYQLQMTRFQSLCSDQSSNESGSFAANNKSDTQKLYTKLPELIEYQKCRSSNF</sequence>
<dbReference type="PANTHER" id="PTHR12247">
    <property type="entry name" value="POLYCOMB GROUP PROTEIN"/>
    <property type="match status" value="1"/>
</dbReference>
<keyword evidence="3" id="KW-1185">Reference proteome</keyword>
<gene>
    <name evidence="2" type="ORF">B4U80_09501</name>
</gene>
<dbReference type="GO" id="GO:0005634">
    <property type="term" value="C:nucleus"/>
    <property type="evidence" value="ECO:0007669"/>
    <property type="project" value="TreeGrafter"/>
</dbReference>
<dbReference type="GO" id="GO:0042393">
    <property type="term" value="F:histone binding"/>
    <property type="evidence" value="ECO:0007669"/>
    <property type="project" value="TreeGrafter"/>
</dbReference>
<dbReference type="OrthoDB" id="10004495at2759"/>
<accession>A0A443S1B0</accession>
<comment type="caution">
    <text evidence="2">The sequence shown here is derived from an EMBL/GenBank/DDBJ whole genome shotgun (WGS) entry which is preliminary data.</text>
</comment>
<evidence type="ECO:0000313" key="3">
    <source>
        <dbReference type="Proteomes" id="UP000288716"/>
    </source>
</evidence>
<dbReference type="Pfam" id="PF00536">
    <property type="entry name" value="SAM_1"/>
    <property type="match status" value="1"/>
</dbReference>
<evidence type="ECO:0000259" key="1">
    <source>
        <dbReference type="SMART" id="SM00454"/>
    </source>
</evidence>